<comment type="caution">
    <text evidence="1">The sequence shown here is derived from an EMBL/GenBank/DDBJ whole genome shotgun (WGS) entry which is preliminary data.</text>
</comment>
<dbReference type="EMBL" id="REGN01007460">
    <property type="protein sequence ID" value="RNA06201.1"/>
    <property type="molecule type" value="Genomic_DNA"/>
</dbReference>
<protein>
    <submittedName>
        <fullName evidence="1">Uncharacterized protein</fullName>
    </submittedName>
</protein>
<gene>
    <name evidence="1" type="ORF">BpHYR1_029093</name>
</gene>
<reference evidence="1 2" key="1">
    <citation type="journal article" date="2018" name="Sci. Rep.">
        <title>Genomic signatures of local adaptation to the degree of environmental predictability in rotifers.</title>
        <authorList>
            <person name="Franch-Gras L."/>
            <person name="Hahn C."/>
            <person name="Garcia-Roger E.M."/>
            <person name="Carmona M.J."/>
            <person name="Serra M."/>
            <person name="Gomez A."/>
        </authorList>
    </citation>
    <scope>NUCLEOTIDE SEQUENCE [LARGE SCALE GENOMIC DNA]</scope>
    <source>
        <strain evidence="1">HYR1</strain>
    </source>
</reference>
<evidence type="ECO:0000313" key="1">
    <source>
        <dbReference type="EMBL" id="RNA06201.1"/>
    </source>
</evidence>
<organism evidence="1 2">
    <name type="scientific">Brachionus plicatilis</name>
    <name type="common">Marine rotifer</name>
    <name type="synonym">Brachionus muelleri</name>
    <dbReference type="NCBI Taxonomy" id="10195"/>
    <lineage>
        <taxon>Eukaryota</taxon>
        <taxon>Metazoa</taxon>
        <taxon>Spiralia</taxon>
        <taxon>Gnathifera</taxon>
        <taxon>Rotifera</taxon>
        <taxon>Eurotatoria</taxon>
        <taxon>Monogononta</taxon>
        <taxon>Pseudotrocha</taxon>
        <taxon>Ploima</taxon>
        <taxon>Brachionidae</taxon>
        <taxon>Brachionus</taxon>
    </lineage>
</organism>
<dbReference type="AlphaFoldDB" id="A0A3M7Q5C1"/>
<sequence length="137" mass="16314">MSINKIKLKFIQGIHLRNENFYSHQNITHLPCINLQIVINFKHKIFFLTLIEICFKKKIKQNNNYLKKYINLYSTDLKRGFYYINIHFENFINEEVFSTFPGLFVVNLSATLFTQTQCENNSHTIIKMNQSINQSKS</sequence>
<name>A0A3M7Q5C1_BRAPC</name>
<keyword evidence="2" id="KW-1185">Reference proteome</keyword>
<evidence type="ECO:0000313" key="2">
    <source>
        <dbReference type="Proteomes" id="UP000276133"/>
    </source>
</evidence>
<accession>A0A3M7Q5C1</accession>
<dbReference type="Proteomes" id="UP000276133">
    <property type="component" value="Unassembled WGS sequence"/>
</dbReference>
<proteinExistence type="predicted"/>